<sequence length="329" mass="36998">MLKLDFKFLLLNVKDCVQTYSVSAILAFILVLLVPSSIRWCLFYVVGVFFVSYLVATFIEDWKPRKHVNPNGKAVLITGCDTGFGNELARRLDRLGLHVFAGCLFPKGEGAEDLKQNTSDRLHIVPLDVTFDDSVQEAKDYIKTQLGDNILWAVVNNAGINAGGEVIWTSMNTVKKIFDVNTFGVVRVTKAFLPMLCKSQGRVITTTSFVARCSTPGLVAYSSSKQAAQSFCDGLRLEMYRFGVKVITIQPSAHNTNFVNKERIFDYLNKEWEETALEVKEVMPDDTLEFGKRVAMNITTWSTTYDLKGTIDQFEEAIMAENPKYSYNP</sequence>
<dbReference type="InterPro" id="IPR020904">
    <property type="entry name" value="Sc_DH/Rdtase_CS"/>
</dbReference>
<feature type="transmembrane region" description="Helical" evidence="2">
    <location>
        <begin position="17"/>
        <end position="34"/>
    </location>
</feature>
<dbReference type="STRING" id="407821.A0A087U2R5"/>
<name>A0A087U2R5_STEMI</name>
<keyword evidence="4" id="KW-1185">Reference proteome</keyword>
<dbReference type="OrthoDB" id="294295at2759"/>
<dbReference type="AlphaFoldDB" id="A0A087U2R5"/>
<dbReference type="InterPro" id="IPR002347">
    <property type="entry name" value="SDR_fam"/>
</dbReference>
<dbReference type="Proteomes" id="UP000054359">
    <property type="component" value="Unassembled WGS sequence"/>
</dbReference>
<protein>
    <submittedName>
        <fullName evidence="3">Retinol dehydrogenase 3</fullName>
    </submittedName>
</protein>
<dbReference type="Pfam" id="PF00106">
    <property type="entry name" value="adh_short"/>
    <property type="match status" value="1"/>
</dbReference>
<evidence type="ECO:0000313" key="4">
    <source>
        <dbReference type="Proteomes" id="UP000054359"/>
    </source>
</evidence>
<dbReference type="PANTHER" id="PTHR43313">
    <property type="entry name" value="SHORT-CHAIN DEHYDROGENASE/REDUCTASE FAMILY 9C"/>
    <property type="match status" value="1"/>
</dbReference>
<keyword evidence="2" id="KW-1133">Transmembrane helix</keyword>
<proteinExistence type="predicted"/>
<keyword evidence="2" id="KW-0472">Membrane</keyword>
<dbReference type="GO" id="GO:0016491">
    <property type="term" value="F:oxidoreductase activity"/>
    <property type="evidence" value="ECO:0007669"/>
    <property type="project" value="UniProtKB-KW"/>
</dbReference>
<gene>
    <name evidence="3" type="ORF">X975_25989</name>
</gene>
<dbReference type="PROSITE" id="PS00061">
    <property type="entry name" value="ADH_SHORT"/>
    <property type="match status" value="1"/>
</dbReference>
<evidence type="ECO:0000256" key="1">
    <source>
        <dbReference type="ARBA" id="ARBA00023002"/>
    </source>
</evidence>
<accession>A0A087U2R5</accession>
<dbReference type="PANTHER" id="PTHR43313:SF36">
    <property type="entry name" value="D-BETA-HYDROXYBUTYRATE DEHYDROGENASE, MITOCHONDRIAL"/>
    <property type="match status" value="1"/>
</dbReference>
<keyword evidence="2" id="KW-0812">Transmembrane</keyword>
<evidence type="ECO:0000313" key="3">
    <source>
        <dbReference type="EMBL" id="KFM71654.1"/>
    </source>
</evidence>
<dbReference type="PRINTS" id="PR00081">
    <property type="entry name" value="GDHRDH"/>
</dbReference>
<dbReference type="InterPro" id="IPR036291">
    <property type="entry name" value="NAD(P)-bd_dom_sf"/>
</dbReference>
<dbReference type="EMBL" id="KK117877">
    <property type="protein sequence ID" value="KFM71654.1"/>
    <property type="molecule type" value="Genomic_DNA"/>
</dbReference>
<organism evidence="3 4">
    <name type="scientific">Stegodyphus mimosarum</name>
    <name type="common">African social velvet spider</name>
    <dbReference type="NCBI Taxonomy" id="407821"/>
    <lineage>
        <taxon>Eukaryota</taxon>
        <taxon>Metazoa</taxon>
        <taxon>Ecdysozoa</taxon>
        <taxon>Arthropoda</taxon>
        <taxon>Chelicerata</taxon>
        <taxon>Arachnida</taxon>
        <taxon>Araneae</taxon>
        <taxon>Araneomorphae</taxon>
        <taxon>Entelegynae</taxon>
        <taxon>Eresoidea</taxon>
        <taxon>Eresidae</taxon>
        <taxon>Stegodyphus</taxon>
    </lineage>
</organism>
<keyword evidence="1" id="KW-0560">Oxidoreductase</keyword>
<dbReference type="GO" id="GO:0008202">
    <property type="term" value="P:steroid metabolic process"/>
    <property type="evidence" value="ECO:0007669"/>
    <property type="project" value="TreeGrafter"/>
</dbReference>
<dbReference type="SUPFAM" id="SSF51735">
    <property type="entry name" value="NAD(P)-binding Rossmann-fold domains"/>
    <property type="match status" value="1"/>
</dbReference>
<reference evidence="3 4" key="1">
    <citation type="submission" date="2013-11" db="EMBL/GenBank/DDBJ databases">
        <title>Genome sequencing of Stegodyphus mimosarum.</title>
        <authorList>
            <person name="Bechsgaard J."/>
        </authorList>
    </citation>
    <scope>NUCLEOTIDE SEQUENCE [LARGE SCALE GENOMIC DNA]</scope>
</reference>
<evidence type="ECO:0000256" key="2">
    <source>
        <dbReference type="SAM" id="Phobius"/>
    </source>
</evidence>
<feature type="non-terminal residue" evidence="3">
    <location>
        <position position="329"/>
    </location>
</feature>
<dbReference type="Gene3D" id="3.40.50.720">
    <property type="entry name" value="NAD(P)-binding Rossmann-like Domain"/>
    <property type="match status" value="1"/>
</dbReference>
<feature type="transmembrane region" description="Helical" evidence="2">
    <location>
        <begin position="41"/>
        <end position="59"/>
    </location>
</feature>